<name>A0A0Q3QMX6_9BACI</name>
<protein>
    <submittedName>
        <fullName evidence="1">Uncharacterized protein</fullName>
    </submittedName>
</protein>
<proteinExistence type="predicted"/>
<reference evidence="1 2" key="1">
    <citation type="submission" date="2015-09" db="EMBL/GenBank/DDBJ databases">
        <title>Genome sequencing project for genomic taxonomy and phylogenomics of Bacillus-like bacteria.</title>
        <authorList>
            <person name="Liu B."/>
            <person name="Wang J."/>
            <person name="Zhu Y."/>
            <person name="Liu G."/>
            <person name="Chen Q."/>
            <person name="Chen Z."/>
            <person name="Lan J."/>
            <person name="Che J."/>
            <person name="Ge C."/>
            <person name="Shi H."/>
            <person name="Pan Z."/>
            <person name="Liu X."/>
        </authorList>
    </citation>
    <scope>NUCLEOTIDE SEQUENCE [LARGE SCALE GENOMIC DNA]</scope>
    <source>
        <strain evidence="1 2">FJAT-18043</strain>
    </source>
</reference>
<dbReference type="EMBL" id="LJIX01000006">
    <property type="protein sequence ID" value="KQL19078.1"/>
    <property type="molecule type" value="Genomic_DNA"/>
</dbReference>
<dbReference type="PATRIC" id="fig|1637975.4.peg.2013"/>
<dbReference type="AlphaFoldDB" id="A0A0Q3QMX6"/>
<dbReference type="Proteomes" id="UP000050996">
    <property type="component" value="Unassembled WGS sequence"/>
</dbReference>
<sequence>MSESGRIKGANNVKAFDEFIKLHYLQGDWHNYLNPSKGKLRRSQICAECGFSKSALIQNPFLKDMLKNLELKLLQEGVLRSNSFQQEDLNFPDQNEFVKSYDEKLMKLRESMDMVNKMIALYKLELERLD</sequence>
<comment type="caution">
    <text evidence="1">The sequence shown here is derived from an EMBL/GenBank/DDBJ whole genome shotgun (WGS) entry which is preliminary data.</text>
</comment>
<accession>A0A0Q3QMX6</accession>
<organism evidence="1 2">
    <name type="scientific">Cytobacillus solani</name>
    <dbReference type="NCBI Taxonomy" id="1637975"/>
    <lineage>
        <taxon>Bacteria</taxon>
        <taxon>Bacillati</taxon>
        <taxon>Bacillota</taxon>
        <taxon>Bacilli</taxon>
        <taxon>Bacillales</taxon>
        <taxon>Bacillaceae</taxon>
        <taxon>Cytobacillus</taxon>
    </lineage>
</organism>
<dbReference type="STRING" id="1637975.AN957_11110"/>
<evidence type="ECO:0000313" key="2">
    <source>
        <dbReference type="Proteomes" id="UP000050996"/>
    </source>
</evidence>
<evidence type="ECO:0000313" key="1">
    <source>
        <dbReference type="EMBL" id="KQL19078.1"/>
    </source>
</evidence>
<keyword evidence="2" id="KW-1185">Reference proteome</keyword>
<dbReference type="RefSeq" id="WP_056684098.1">
    <property type="nucleotide sequence ID" value="NZ_LJIX01000006.1"/>
</dbReference>
<gene>
    <name evidence="1" type="ORF">AN957_11110</name>
</gene>